<dbReference type="AlphaFoldDB" id="A0A4R1ALJ6"/>
<accession>A0A4R1ALJ6</accession>
<dbReference type="EMBL" id="SJTH01000118">
    <property type="protein sequence ID" value="TCJ00438.1"/>
    <property type="molecule type" value="Genomic_DNA"/>
</dbReference>
<evidence type="ECO:0000313" key="1">
    <source>
        <dbReference type="EMBL" id="TCJ00438.1"/>
    </source>
</evidence>
<reference evidence="1 2" key="1">
    <citation type="submission" date="2019-03" db="EMBL/GenBank/DDBJ databases">
        <authorList>
            <person name="Jensen L."/>
            <person name="Storgaard J."/>
            <person name="Sulaj E."/>
            <person name="Schramm A."/>
            <person name="Marshall I.P.G."/>
        </authorList>
    </citation>
    <scope>NUCLEOTIDE SEQUENCE [LARGE SCALE GENOMIC DNA]</scope>
    <source>
        <strain evidence="1 2">2017H2G3</strain>
    </source>
</reference>
<sequence length="103" mass="11940">MEKVKLVKEVAEVFEKAKLNYEERDIIRRAASGGFPLEYKRLNGVLPETIVKAYYFGYEVETPEEIVKEMFDNYKNLGEIGRHVVIAIRKTLNAYNIKINGIN</sequence>
<gene>
    <name evidence="1" type="ORF">E0Y62_26870</name>
</gene>
<proteinExistence type="predicted"/>
<keyword evidence="2" id="KW-1185">Reference proteome</keyword>
<protein>
    <submittedName>
        <fullName evidence="1">Uncharacterized protein</fullName>
    </submittedName>
</protein>
<comment type="caution">
    <text evidence="1">The sequence shown here is derived from an EMBL/GenBank/DDBJ whole genome shotgun (WGS) entry which is preliminary data.</text>
</comment>
<dbReference type="RefSeq" id="WP_131239653.1">
    <property type="nucleotide sequence ID" value="NZ_SJTH01000118.1"/>
</dbReference>
<name>A0A4R1ALJ6_9BACI</name>
<evidence type="ECO:0000313" key="2">
    <source>
        <dbReference type="Proteomes" id="UP000293846"/>
    </source>
</evidence>
<dbReference type="Proteomes" id="UP000293846">
    <property type="component" value="Unassembled WGS sequence"/>
</dbReference>
<organism evidence="1 2">
    <name type="scientific">Cytobacillus praedii</name>
    <dbReference type="NCBI Taxonomy" id="1742358"/>
    <lineage>
        <taxon>Bacteria</taxon>
        <taxon>Bacillati</taxon>
        <taxon>Bacillota</taxon>
        <taxon>Bacilli</taxon>
        <taxon>Bacillales</taxon>
        <taxon>Bacillaceae</taxon>
        <taxon>Cytobacillus</taxon>
    </lineage>
</organism>